<reference evidence="1 2" key="1">
    <citation type="submission" date="2016-10" db="EMBL/GenBank/DDBJ databases">
        <authorList>
            <person name="de Groot N.N."/>
        </authorList>
    </citation>
    <scope>NUCLEOTIDE SEQUENCE [LARGE SCALE GENOMIC DNA]</scope>
    <source>
        <strain evidence="1 2">Nm22</strain>
    </source>
</reference>
<evidence type="ECO:0000313" key="1">
    <source>
        <dbReference type="EMBL" id="SEN69346.1"/>
    </source>
</evidence>
<dbReference type="STRING" id="917.SAMN05216326_1276"/>
<organism evidence="1 2">
    <name type="scientific">Nitrosomonas marina</name>
    <dbReference type="NCBI Taxonomy" id="917"/>
    <lineage>
        <taxon>Bacteria</taxon>
        <taxon>Pseudomonadati</taxon>
        <taxon>Pseudomonadota</taxon>
        <taxon>Betaproteobacteria</taxon>
        <taxon>Nitrosomonadales</taxon>
        <taxon>Nitrosomonadaceae</taxon>
        <taxon>Nitrosomonas</taxon>
    </lineage>
</organism>
<gene>
    <name evidence="1" type="ORF">SAMN05216325_13512</name>
</gene>
<dbReference type="EMBL" id="FOCP01000035">
    <property type="protein sequence ID" value="SEN69346.1"/>
    <property type="molecule type" value="Genomic_DNA"/>
</dbReference>
<evidence type="ECO:0000313" key="2">
    <source>
        <dbReference type="Proteomes" id="UP000199459"/>
    </source>
</evidence>
<name>A0A1H8IMU5_9PROT</name>
<dbReference type="RefSeq" id="WP_090634673.1">
    <property type="nucleotide sequence ID" value="NZ_FOCP01000035.1"/>
</dbReference>
<dbReference type="AlphaFoldDB" id="A0A1H8IMU5"/>
<dbReference type="Proteomes" id="UP000199459">
    <property type="component" value="Unassembled WGS sequence"/>
</dbReference>
<proteinExistence type="predicted"/>
<dbReference type="OrthoDB" id="8689520at2"/>
<sequence length="80" mass="8726">MNWRENLLAMAFNLSLYANTPMPDALSMPVSLAESFFKSKPFEDWGKSREAEAKAKAEIAGRINGVIRAIGALAKSLPKG</sequence>
<protein>
    <submittedName>
        <fullName evidence="1">Uncharacterized protein</fullName>
    </submittedName>
</protein>
<accession>A0A1H8IMU5</accession>